<dbReference type="GO" id="GO:0000976">
    <property type="term" value="F:transcription cis-regulatory region binding"/>
    <property type="evidence" value="ECO:0007669"/>
    <property type="project" value="TreeGrafter"/>
</dbReference>
<dbReference type="EMBL" id="BSTI01000004">
    <property type="protein sequence ID" value="GLY65408.1"/>
    <property type="molecule type" value="Genomic_DNA"/>
</dbReference>
<gene>
    <name evidence="4" type="ORF">Atai01_20270</name>
</gene>
<keyword evidence="1" id="KW-0238">DNA-binding</keyword>
<keyword evidence="5" id="KW-1185">Reference proteome</keyword>
<protein>
    <recommendedName>
        <fullName evidence="3">Response regulatory domain-containing protein</fullName>
    </recommendedName>
</protein>
<sequence>MRLLVVEPDIKLRNAIMESLRGHAVDAVADLPDADRPLAENSYDLVILDLVLPSGRALDFLRTRRADGWLTPALVLAESSREGRIAVEHGADDYLVKPFATAELVARTMAVGRRSAPAIDVGRRFRGSDDAVLGKRSPDIRAHRRPPPARTGGGDVDATATLPVTIYLGEESGHELVQTAVENLVRLAGGEIVGRDDPVLGSWFRRMRARMRPAASRLGQETALMAAHALDSRLVLAQDATVTATMMQNLGPVLTSLQSTKDAVIRVGALLIVKVEWTVAVHQLTAAQQLVLDHRPQLLTSPQDILAALRTENGHEELPGKARSGAAGVDETPQRAIDAAAPFADGAGVVAGDLPDGVDRRE</sequence>
<dbReference type="Proteomes" id="UP001165136">
    <property type="component" value="Unassembled WGS sequence"/>
</dbReference>
<keyword evidence="2" id="KW-0597">Phosphoprotein</keyword>
<reference evidence="4" key="1">
    <citation type="submission" date="2023-03" db="EMBL/GenBank/DDBJ databases">
        <title>Amycolatopsis taiwanensis NBRC 103393.</title>
        <authorList>
            <person name="Ichikawa N."/>
            <person name="Sato H."/>
            <person name="Tonouchi N."/>
        </authorList>
    </citation>
    <scope>NUCLEOTIDE SEQUENCE</scope>
    <source>
        <strain evidence="4">NBRC 103393</strain>
    </source>
</reference>
<dbReference type="SUPFAM" id="SSF52172">
    <property type="entry name" value="CheY-like"/>
    <property type="match status" value="1"/>
</dbReference>
<feature type="modified residue" description="4-aspartylphosphate" evidence="2">
    <location>
        <position position="49"/>
    </location>
</feature>
<evidence type="ECO:0000256" key="2">
    <source>
        <dbReference type="PROSITE-ProRule" id="PRU00169"/>
    </source>
</evidence>
<dbReference type="InterPro" id="IPR039420">
    <property type="entry name" value="WalR-like"/>
</dbReference>
<dbReference type="GO" id="GO:0032993">
    <property type="term" value="C:protein-DNA complex"/>
    <property type="evidence" value="ECO:0007669"/>
    <property type="project" value="TreeGrafter"/>
</dbReference>
<feature type="domain" description="Response regulatory" evidence="3">
    <location>
        <begin position="2"/>
        <end position="112"/>
    </location>
</feature>
<organism evidence="4 5">
    <name type="scientific">Amycolatopsis taiwanensis</name>
    <dbReference type="NCBI Taxonomy" id="342230"/>
    <lineage>
        <taxon>Bacteria</taxon>
        <taxon>Bacillati</taxon>
        <taxon>Actinomycetota</taxon>
        <taxon>Actinomycetes</taxon>
        <taxon>Pseudonocardiales</taxon>
        <taxon>Pseudonocardiaceae</taxon>
        <taxon>Amycolatopsis</taxon>
    </lineage>
</organism>
<proteinExistence type="predicted"/>
<evidence type="ECO:0000256" key="1">
    <source>
        <dbReference type="ARBA" id="ARBA00023125"/>
    </source>
</evidence>
<accession>A0A9W6VBV3</accession>
<dbReference type="Gene3D" id="3.40.50.2300">
    <property type="match status" value="1"/>
</dbReference>
<dbReference type="Pfam" id="PF00072">
    <property type="entry name" value="Response_reg"/>
    <property type="match status" value="1"/>
</dbReference>
<dbReference type="SMART" id="SM00448">
    <property type="entry name" value="REC"/>
    <property type="match status" value="1"/>
</dbReference>
<dbReference type="PROSITE" id="PS50110">
    <property type="entry name" value="RESPONSE_REGULATORY"/>
    <property type="match status" value="1"/>
</dbReference>
<comment type="caution">
    <text evidence="4">The sequence shown here is derived from an EMBL/GenBank/DDBJ whole genome shotgun (WGS) entry which is preliminary data.</text>
</comment>
<evidence type="ECO:0000313" key="4">
    <source>
        <dbReference type="EMBL" id="GLY65408.1"/>
    </source>
</evidence>
<name>A0A9W6VBV3_9PSEU</name>
<dbReference type="InterPro" id="IPR011006">
    <property type="entry name" value="CheY-like_superfamily"/>
</dbReference>
<dbReference type="GO" id="GO:0006355">
    <property type="term" value="P:regulation of DNA-templated transcription"/>
    <property type="evidence" value="ECO:0007669"/>
    <property type="project" value="TreeGrafter"/>
</dbReference>
<dbReference type="GO" id="GO:0000156">
    <property type="term" value="F:phosphorelay response regulator activity"/>
    <property type="evidence" value="ECO:0007669"/>
    <property type="project" value="TreeGrafter"/>
</dbReference>
<evidence type="ECO:0000259" key="3">
    <source>
        <dbReference type="PROSITE" id="PS50110"/>
    </source>
</evidence>
<dbReference type="GO" id="GO:0005829">
    <property type="term" value="C:cytosol"/>
    <property type="evidence" value="ECO:0007669"/>
    <property type="project" value="TreeGrafter"/>
</dbReference>
<dbReference type="RefSeq" id="WP_285486623.1">
    <property type="nucleotide sequence ID" value="NZ_BSTI01000004.1"/>
</dbReference>
<dbReference type="PANTHER" id="PTHR48111">
    <property type="entry name" value="REGULATOR OF RPOS"/>
    <property type="match status" value="1"/>
</dbReference>
<dbReference type="PANTHER" id="PTHR48111:SF36">
    <property type="entry name" value="TRANSCRIPTIONAL REGULATORY PROTEIN CUTR"/>
    <property type="match status" value="1"/>
</dbReference>
<dbReference type="Gene3D" id="6.10.250.690">
    <property type="match status" value="1"/>
</dbReference>
<evidence type="ECO:0000313" key="5">
    <source>
        <dbReference type="Proteomes" id="UP001165136"/>
    </source>
</evidence>
<dbReference type="AlphaFoldDB" id="A0A9W6VBV3"/>
<dbReference type="InterPro" id="IPR001789">
    <property type="entry name" value="Sig_transdc_resp-reg_receiver"/>
</dbReference>